<dbReference type="Proteomes" id="UP000265520">
    <property type="component" value="Unassembled WGS sequence"/>
</dbReference>
<accession>A0A392N7D5</accession>
<reference evidence="1 2" key="1">
    <citation type="journal article" date="2018" name="Front. Plant Sci.">
        <title>Red Clover (Trifolium pratense) and Zigzag Clover (T. medium) - A Picture of Genomic Similarities and Differences.</title>
        <authorList>
            <person name="Dluhosova J."/>
            <person name="Istvanek J."/>
            <person name="Nedelnik J."/>
            <person name="Repkova J."/>
        </authorList>
    </citation>
    <scope>NUCLEOTIDE SEQUENCE [LARGE SCALE GENOMIC DNA]</scope>
    <source>
        <strain evidence="2">cv. 10/8</strain>
        <tissue evidence="1">Leaf</tissue>
    </source>
</reference>
<gene>
    <name evidence="1" type="ORF">A2U01_0015878</name>
</gene>
<dbReference type="EMBL" id="LXQA010028453">
    <property type="protein sequence ID" value="MCH94908.1"/>
    <property type="molecule type" value="Genomic_DNA"/>
</dbReference>
<proteinExistence type="predicted"/>
<name>A0A392N7D5_9FABA</name>
<organism evidence="1 2">
    <name type="scientific">Trifolium medium</name>
    <dbReference type="NCBI Taxonomy" id="97028"/>
    <lineage>
        <taxon>Eukaryota</taxon>
        <taxon>Viridiplantae</taxon>
        <taxon>Streptophyta</taxon>
        <taxon>Embryophyta</taxon>
        <taxon>Tracheophyta</taxon>
        <taxon>Spermatophyta</taxon>
        <taxon>Magnoliopsida</taxon>
        <taxon>eudicotyledons</taxon>
        <taxon>Gunneridae</taxon>
        <taxon>Pentapetalae</taxon>
        <taxon>rosids</taxon>
        <taxon>fabids</taxon>
        <taxon>Fabales</taxon>
        <taxon>Fabaceae</taxon>
        <taxon>Papilionoideae</taxon>
        <taxon>50 kb inversion clade</taxon>
        <taxon>NPAAA clade</taxon>
        <taxon>Hologalegina</taxon>
        <taxon>IRL clade</taxon>
        <taxon>Trifolieae</taxon>
        <taxon>Trifolium</taxon>
    </lineage>
</organism>
<dbReference type="AlphaFoldDB" id="A0A392N7D5"/>
<sequence length="130" mass="14505">MGQEQLRDGSDQTGPGLKLRVAIMFCSLARSLMMCGLLYIDGWVSYAATAVRCLLERSGRRLGTWCGYLLYGPYGCLGTNVCLKGGYPCQNVVILNIKFLSWSWFMLKIRNPDATVLDWMRDPMTCMGGS</sequence>
<protein>
    <submittedName>
        <fullName evidence="1">Uncharacterized protein</fullName>
    </submittedName>
</protein>
<comment type="caution">
    <text evidence="1">The sequence shown here is derived from an EMBL/GenBank/DDBJ whole genome shotgun (WGS) entry which is preliminary data.</text>
</comment>
<evidence type="ECO:0000313" key="1">
    <source>
        <dbReference type="EMBL" id="MCH94908.1"/>
    </source>
</evidence>
<keyword evidence="2" id="KW-1185">Reference proteome</keyword>
<evidence type="ECO:0000313" key="2">
    <source>
        <dbReference type="Proteomes" id="UP000265520"/>
    </source>
</evidence>